<dbReference type="RefSeq" id="WP_305965034.1">
    <property type="nucleotide sequence ID" value="NZ_JAVAMQ010000045.1"/>
</dbReference>
<keyword evidence="2" id="KW-1185">Reference proteome</keyword>
<evidence type="ECO:0000313" key="2">
    <source>
        <dbReference type="Proteomes" id="UP001224997"/>
    </source>
</evidence>
<name>A0ABT9JHD4_9RHOB</name>
<feature type="non-terminal residue" evidence="1">
    <location>
        <position position="1"/>
    </location>
</feature>
<sequence>FGHDGGWTIREVNRKGAASNLDLVFRAVSNSHRLAIKCNAQAEKNRQQFDALLRMHRLGVDCARPVWIAEDESLYVMEWLAGADLRQRMQGARRLEVIAATGRWLREFHRRSAAWVPRRDPMLRTVVPPGRPRDLSLAVAERLERRRLSLRLAFGPTAALHTDFQLQNLAARGGRIYAYDPVRPAIGNVYGDVTRFLITTEIQRGLANMRGQRWPDCSQTDRAAFLFAYGTVPRMWRSQFEVLEDLQLGQLWRASIRRGDHRLRPAARHRLIERIMRRRGILDHGESAIPGRG</sequence>
<organism evidence="1 2">
    <name type="scientific">Paracoccus spongiarum</name>
    <dbReference type="NCBI Taxonomy" id="3064387"/>
    <lineage>
        <taxon>Bacteria</taxon>
        <taxon>Pseudomonadati</taxon>
        <taxon>Pseudomonadota</taxon>
        <taxon>Alphaproteobacteria</taxon>
        <taxon>Rhodobacterales</taxon>
        <taxon>Paracoccaceae</taxon>
        <taxon>Paracoccus</taxon>
    </lineage>
</organism>
<accession>A0ABT9JHD4</accession>
<dbReference type="Proteomes" id="UP001224997">
    <property type="component" value="Unassembled WGS sequence"/>
</dbReference>
<comment type="caution">
    <text evidence="1">The sequence shown here is derived from an EMBL/GenBank/DDBJ whole genome shotgun (WGS) entry which is preliminary data.</text>
</comment>
<reference evidence="1 2" key="1">
    <citation type="submission" date="2023-08" db="EMBL/GenBank/DDBJ databases">
        <authorList>
            <person name="Park J.-S."/>
        </authorList>
    </citation>
    <scope>NUCLEOTIDE SEQUENCE [LARGE SCALE GENOMIC DNA]</scope>
    <source>
        <strain evidence="1 2">2205BS29-5</strain>
    </source>
</reference>
<dbReference type="SUPFAM" id="SSF56112">
    <property type="entry name" value="Protein kinase-like (PK-like)"/>
    <property type="match status" value="1"/>
</dbReference>
<dbReference type="EMBL" id="JAVAMQ010000045">
    <property type="protein sequence ID" value="MDP5309235.1"/>
    <property type="molecule type" value="Genomic_DNA"/>
</dbReference>
<protein>
    <submittedName>
        <fullName evidence="1">Phosphotransferase</fullName>
    </submittedName>
</protein>
<evidence type="ECO:0000313" key="1">
    <source>
        <dbReference type="EMBL" id="MDP5309235.1"/>
    </source>
</evidence>
<gene>
    <name evidence="1" type="ORF">Q5Y72_19380</name>
</gene>
<dbReference type="InterPro" id="IPR011009">
    <property type="entry name" value="Kinase-like_dom_sf"/>
</dbReference>
<proteinExistence type="predicted"/>